<gene>
    <name evidence="3" type="ORF">EBQ24_01845</name>
</gene>
<dbReference type="InterPro" id="IPR002656">
    <property type="entry name" value="Acyl_transf_3_dom"/>
</dbReference>
<evidence type="ECO:0000259" key="2">
    <source>
        <dbReference type="Pfam" id="PF01757"/>
    </source>
</evidence>
<keyword evidence="1" id="KW-0472">Membrane</keyword>
<feature type="transmembrane region" description="Helical" evidence="1">
    <location>
        <begin position="318"/>
        <end position="341"/>
    </location>
</feature>
<name>A0A3M6R766_9BURK</name>
<dbReference type="Proteomes" id="UP000281171">
    <property type="component" value="Unassembled WGS sequence"/>
</dbReference>
<proteinExistence type="predicted"/>
<keyword evidence="3" id="KW-0012">Acyltransferase</keyword>
<protein>
    <submittedName>
        <fullName evidence="3">Acyltransferase</fullName>
    </submittedName>
</protein>
<feature type="transmembrane region" description="Helical" evidence="1">
    <location>
        <begin position="159"/>
        <end position="176"/>
    </location>
</feature>
<organism evidence="3 4">
    <name type="scientific">Allofranklinella schreckenbergeri</name>
    <dbReference type="NCBI Taxonomy" id="1076744"/>
    <lineage>
        <taxon>Bacteria</taxon>
        <taxon>Pseudomonadati</taxon>
        <taxon>Pseudomonadota</taxon>
        <taxon>Betaproteobacteria</taxon>
        <taxon>Burkholderiales</taxon>
        <taxon>Comamonadaceae</taxon>
        <taxon>Allofranklinella</taxon>
    </lineage>
</organism>
<accession>A0A3M6R766</accession>
<keyword evidence="1" id="KW-1133">Transmembrane helix</keyword>
<feature type="transmembrane region" description="Helical" evidence="1">
    <location>
        <begin position="289"/>
        <end position="306"/>
    </location>
</feature>
<dbReference type="RefSeq" id="WP_122247469.1">
    <property type="nucleotide sequence ID" value="NZ_RDQK01000004.1"/>
</dbReference>
<keyword evidence="3" id="KW-0808">Transferase</keyword>
<feature type="transmembrane region" description="Helical" evidence="1">
    <location>
        <begin position="132"/>
        <end position="152"/>
    </location>
</feature>
<feature type="transmembrane region" description="Helical" evidence="1">
    <location>
        <begin position="251"/>
        <end position="268"/>
    </location>
</feature>
<evidence type="ECO:0000313" key="3">
    <source>
        <dbReference type="EMBL" id="RMX11196.1"/>
    </source>
</evidence>
<comment type="caution">
    <text evidence="3">The sequence shown here is derived from an EMBL/GenBank/DDBJ whole genome shotgun (WGS) entry which is preliminary data.</text>
</comment>
<sequence length="362" mass="42052">MHKSSSGMHLASLDHIRALAAFMVVSWHFLHSTNGHPVAFEGAPFIFPLALLDEGHTGVALFMTLSGYLFTRLLEGKNIDYKRFIMNRMLRLLPLLLFVMLLNGVNIALQGGDLIGYSKGLIRGIWEPSWPNGGWSITVELHFYIILPLLLYIGKRNQIWLILLIAIFLLLRINIWKNQGQVQFLAYATLIGRLDQFALGMLACHWRSHMKNKHTIAFLTLASFSIFYWLFDHQGGFYLFPQYPSPSKLWIALPFIEGLCYAIVIAWYESSFNITNTNRISRWLSQAGAYSYSIYLLHFFFVFDFADYIHKNIMEISNFYIACIWSFIFYLSMMIPAHFSYRFIESPFLRMRASYLKKSSNH</sequence>
<feature type="transmembrane region" description="Helical" evidence="1">
    <location>
        <begin position="92"/>
        <end position="112"/>
    </location>
</feature>
<dbReference type="Pfam" id="PF01757">
    <property type="entry name" value="Acyl_transf_3"/>
    <property type="match status" value="1"/>
</dbReference>
<dbReference type="GO" id="GO:0016020">
    <property type="term" value="C:membrane"/>
    <property type="evidence" value="ECO:0007669"/>
    <property type="project" value="TreeGrafter"/>
</dbReference>
<dbReference type="PANTHER" id="PTHR23028:SF53">
    <property type="entry name" value="ACYL_TRANSF_3 DOMAIN-CONTAINING PROTEIN"/>
    <property type="match status" value="1"/>
</dbReference>
<dbReference type="EMBL" id="RDQK01000004">
    <property type="protein sequence ID" value="RMX11196.1"/>
    <property type="molecule type" value="Genomic_DNA"/>
</dbReference>
<feature type="transmembrane region" description="Helical" evidence="1">
    <location>
        <begin position="45"/>
        <end position="71"/>
    </location>
</feature>
<dbReference type="InterPro" id="IPR050879">
    <property type="entry name" value="Acyltransferase_3"/>
</dbReference>
<keyword evidence="1" id="KW-0812">Transmembrane</keyword>
<dbReference type="PANTHER" id="PTHR23028">
    <property type="entry name" value="ACETYLTRANSFERASE"/>
    <property type="match status" value="1"/>
</dbReference>
<evidence type="ECO:0000313" key="4">
    <source>
        <dbReference type="Proteomes" id="UP000281171"/>
    </source>
</evidence>
<dbReference type="GO" id="GO:0016747">
    <property type="term" value="F:acyltransferase activity, transferring groups other than amino-acyl groups"/>
    <property type="evidence" value="ECO:0007669"/>
    <property type="project" value="InterPro"/>
</dbReference>
<feature type="transmembrane region" description="Helical" evidence="1">
    <location>
        <begin position="215"/>
        <end position="231"/>
    </location>
</feature>
<feature type="transmembrane region" description="Helical" evidence="1">
    <location>
        <begin position="182"/>
        <end position="203"/>
    </location>
</feature>
<feature type="domain" description="Acyltransferase 3" evidence="2">
    <location>
        <begin position="11"/>
        <end position="329"/>
    </location>
</feature>
<evidence type="ECO:0000256" key="1">
    <source>
        <dbReference type="SAM" id="Phobius"/>
    </source>
</evidence>
<dbReference type="AlphaFoldDB" id="A0A3M6R766"/>
<dbReference type="GO" id="GO:0000271">
    <property type="term" value="P:polysaccharide biosynthetic process"/>
    <property type="evidence" value="ECO:0007669"/>
    <property type="project" value="TreeGrafter"/>
</dbReference>
<reference evidence="3 4" key="1">
    <citation type="submission" date="2018-10" db="EMBL/GenBank/DDBJ databases">
        <title>Comamonadaceae CDC group NO-1 genome sequencing and assembly.</title>
        <authorList>
            <person name="Bernier A.-M."/>
            <person name="Bernard K."/>
        </authorList>
    </citation>
    <scope>NUCLEOTIDE SEQUENCE [LARGE SCALE GENOMIC DNA]</scope>
    <source>
        <strain evidence="3 4">NML180581</strain>
    </source>
</reference>